<accession>A0ABW6QFN5</accession>
<feature type="domain" description="Major facilitator superfamily (MFS) profile" evidence="9">
    <location>
        <begin position="40"/>
        <end position="423"/>
    </location>
</feature>
<dbReference type="InterPro" id="IPR036259">
    <property type="entry name" value="MFS_trans_sf"/>
</dbReference>
<dbReference type="PANTHER" id="PTHR23517">
    <property type="entry name" value="RESISTANCE PROTEIN MDTM, PUTATIVE-RELATED-RELATED"/>
    <property type="match status" value="1"/>
</dbReference>
<evidence type="ECO:0000256" key="1">
    <source>
        <dbReference type="ARBA" id="ARBA00004651"/>
    </source>
</evidence>
<dbReference type="Gene3D" id="1.20.1250.20">
    <property type="entry name" value="MFS general substrate transporter like domains"/>
    <property type="match status" value="2"/>
</dbReference>
<dbReference type="Proteomes" id="UP001601627">
    <property type="component" value="Unassembled WGS sequence"/>
</dbReference>
<evidence type="ECO:0000259" key="9">
    <source>
        <dbReference type="PROSITE" id="PS50850"/>
    </source>
</evidence>
<feature type="transmembrane region" description="Helical" evidence="8">
    <location>
        <begin position="275"/>
        <end position="296"/>
    </location>
</feature>
<feature type="transmembrane region" description="Helical" evidence="8">
    <location>
        <begin position="329"/>
        <end position="354"/>
    </location>
</feature>
<feature type="transmembrane region" description="Helical" evidence="8">
    <location>
        <begin position="303"/>
        <end position="323"/>
    </location>
</feature>
<evidence type="ECO:0000313" key="10">
    <source>
        <dbReference type="EMBL" id="MFF1278041.1"/>
    </source>
</evidence>
<evidence type="ECO:0000256" key="6">
    <source>
        <dbReference type="ARBA" id="ARBA00023136"/>
    </source>
</evidence>
<dbReference type="EMBL" id="JBHVZQ010000047">
    <property type="protein sequence ID" value="MFF1278041.1"/>
    <property type="molecule type" value="Genomic_DNA"/>
</dbReference>
<comment type="subcellular location">
    <subcellularLocation>
        <location evidence="1">Cell membrane</location>
        <topology evidence="1">Multi-pass membrane protein</topology>
    </subcellularLocation>
</comment>
<organism evidence="10 11">
    <name type="scientific">Streptomyces marokkonensis</name>
    <dbReference type="NCBI Taxonomy" id="324855"/>
    <lineage>
        <taxon>Bacteria</taxon>
        <taxon>Bacillati</taxon>
        <taxon>Actinomycetota</taxon>
        <taxon>Actinomycetes</taxon>
        <taxon>Kitasatosporales</taxon>
        <taxon>Streptomycetaceae</taxon>
        <taxon>Streptomyces</taxon>
    </lineage>
</organism>
<reference evidence="10 11" key="1">
    <citation type="submission" date="2024-09" db="EMBL/GenBank/DDBJ databases">
        <title>The Natural Products Discovery Center: Release of the First 8490 Sequenced Strains for Exploring Actinobacteria Biosynthetic Diversity.</title>
        <authorList>
            <person name="Kalkreuter E."/>
            <person name="Kautsar S.A."/>
            <person name="Yang D."/>
            <person name="Bader C.D."/>
            <person name="Teijaro C.N."/>
            <person name="Fluegel L."/>
            <person name="Davis C.M."/>
            <person name="Simpson J.R."/>
            <person name="Lauterbach L."/>
            <person name="Steele A.D."/>
            <person name="Gui C."/>
            <person name="Meng S."/>
            <person name="Li G."/>
            <person name="Viehrig K."/>
            <person name="Ye F."/>
            <person name="Su P."/>
            <person name="Kiefer A.F."/>
            <person name="Nichols A."/>
            <person name="Cepeda A.J."/>
            <person name="Yan W."/>
            <person name="Fan B."/>
            <person name="Jiang Y."/>
            <person name="Adhikari A."/>
            <person name="Zheng C.-J."/>
            <person name="Schuster L."/>
            <person name="Cowan T.M."/>
            <person name="Smanski M.J."/>
            <person name="Chevrette M.G."/>
            <person name="De Carvalho L.P.S."/>
            <person name="Shen B."/>
        </authorList>
    </citation>
    <scope>NUCLEOTIDE SEQUENCE [LARGE SCALE GENOMIC DNA]</scope>
    <source>
        <strain evidence="10 11">NPDC058328</strain>
    </source>
</reference>
<dbReference type="SUPFAM" id="SSF103473">
    <property type="entry name" value="MFS general substrate transporter"/>
    <property type="match status" value="1"/>
</dbReference>
<protein>
    <submittedName>
        <fullName evidence="10">MFS transporter</fullName>
    </submittedName>
</protein>
<feature type="transmembrane region" description="Helical" evidence="8">
    <location>
        <begin position="40"/>
        <end position="59"/>
    </location>
</feature>
<evidence type="ECO:0000256" key="7">
    <source>
        <dbReference type="SAM" id="MobiDB-lite"/>
    </source>
</evidence>
<feature type="transmembrane region" description="Helical" evidence="8">
    <location>
        <begin position="194"/>
        <end position="214"/>
    </location>
</feature>
<feature type="transmembrane region" description="Helical" evidence="8">
    <location>
        <begin position="400"/>
        <end position="419"/>
    </location>
</feature>
<feature type="transmembrane region" description="Helical" evidence="8">
    <location>
        <begin position="235"/>
        <end position="255"/>
    </location>
</feature>
<sequence>MPLPAFLPRSTEVMVKPARSSNESASRYGTPAVPPQRPGIGGLVLLASIVMSFLAASSAPTPLYATYAAEWHFSSITTTVVFGVYAIAVLASLLVFGRISDHIGRRPVLLAALSLQTAALVVFVTAGGVEALLLGRILQGLSTGGALGALGAAMLDIDRHRGALANSAAPGVGTGTGALVSGLLVQYAPEPTHLVYVLLIGVFVIQGVAVIRMPETVSRKPGARAALVPELAAPPGVRGAVLVAAPMLFATWALAGFHGSLGPALARQLSGSDSTVTAGLGLFLVAATGALSAVAFGRISPRAGMLLGGLLLAVASLATLAAIDGESTLGFFGSTFVAGVGFGAGTQGAIRTVVTRAAPAERAGVMSVLFVVCYLGMGVPSVVAGVLVVHGGGLLTAARAYTVFVLVLVVAAVLGVLLTNRSARSGGSSEADHATCGHTAPASAAAGPPTAEVGRAN</sequence>
<keyword evidence="6 8" id="KW-0472">Membrane</keyword>
<evidence type="ECO:0000256" key="2">
    <source>
        <dbReference type="ARBA" id="ARBA00022448"/>
    </source>
</evidence>
<dbReference type="InterPro" id="IPR020846">
    <property type="entry name" value="MFS_dom"/>
</dbReference>
<evidence type="ECO:0000256" key="8">
    <source>
        <dbReference type="SAM" id="Phobius"/>
    </source>
</evidence>
<evidence type="ECO:0000256" key="5">
    <source>
        <dbReference type="ARBA" id="ARBA00022989"/>
    </source>
</evidence>
<keyword evidence="2" id="KW-0813">Transport</keyword>
<dbReference type="PANTHER" id="PTHR23517:SF13">
    <property type="entry name" value="MAJOR FACILITATOR SUPERFAMILY MFS_1"/>
    <property type="match status" value="1"/>
</dbReference>
<feature type="transmembrane region" description="Helical" evidence="8">
    <location>
        <begin position="167"/>
        <end position="188"/>
    </location>
</feature>
<feature type="transmembrane region" description="Helical" evidence="8">
    <location>
        <begin position="108"/>
        <end position="127"/>
    </location>
</feature>
<feature type="transmembrane region" description="Helical" evidence="8">
    <location>
        <begin position="366"/>
        <end position="388"/>
    </location>
</feature>
<feature type="transmembrane region" description="Helical" evidence="8">
    <location>
        <begin position="71"/>
        <end position="96"/>
    </location>
</feature>
<dbReference type="RefSeq" id="WP_388240263.1">
    <property type="nucleotide sequence ID" value="NZ_JBHVZQ010000047.1"/>
</dbReference>
<gene>
    <name evidence="10" type="ORF">ACFVZC_32380</name>
</gene>
<comment type="caution">
    <text evidence="10">The sequence shown here is derived from an EMBL/GenBank/DDBJ whole genome shotgun (WGS) entry which is preliminary data.</text>
</comment>
<keyword evidence="3" id="KW-1003">Cell membrane</keyword>
<evidence type="ECO:0000256" key="3">
    <source>
        <dbReference type="ARBA" id="ARBA00022475"/>
    </source>
</evidence>
<dbReference type="InterPro" id="IPR011701">
    <property type="entry name" value="MFS"/>
</dbReference>
<feature type="transmembrane region" description="Helical" evidence="8">
    <location>
        <begin position="133"/>
        <end position="155"/>
    </location>
</feature>
<proteinExistence type="predicted"/>
<dbReference type="InterPro" id="IPR050171">
    <property type="entry name" value="MFS_Transporters"/>
</dbReference>
<evidence type="ECO:0000256" key="4">
    <source>
        <dbReference type="ARBA" id="ARBA00022692"/>
    </source>
</evidence>
<feature type="compositionally biased region" description="Low complexity" evidence="7">
    <location>
        <begin position="436"/>
        <end position="451"/>
    </location>
</feature>
<feature type="region of interest" description="Disordered" evidence="7">
    <location>
        <begin position="424"/>
        <end position="457"/>
    </location>
</feature>
<dbReference type="PROSITE" id="PS50850">
    <property type="entry name" value="MFS"/>
    <property type="match status" value="1"/>
</dbReference>
<keyword evidence="4 8" id="KW-0812">Transmembrane</keyword>
<keyword evidence="11" id="KW-1185">Reference proteome</keyword>
<keyword evidence="5 8" id="KW-1133">Transmembrane helix</keyword>
<evidence type="ECO:0000313" key="11">
    <source>
        <dbReference type="Proteomes" id="UP001601627"/>
    </source>
</evidence>
<name>A0ABW6QFN5_9ACTN</name>
<dbReference type="Pfam" id="PF07690">
    <property type="entry name" value="MFS_1"/>
    <property type="match status" value="1"/>
</dbReference>